<dbReference type="Gene3D" id="1.10.10.1320">
    <property type="entry name" value="Anti-sigma factor, zinc-finger domain"/>
    <property type="match status" value="1"/>
</dbReference>
<dbReference type="Proteomes" id="UP000317093">
    <property type="component" value="Chromosome"/>
</dbReference>
<dbReference type="RefSeq" id="WP_419193007.1">
    <property type="nucleotide sequence ID" value="NZ_CP036279.1"/>
</dbReference>
<organism evidence="3 4">
    <name type="scientific">Kolteria novifilia</name>
    <dbReference type="NCBI Taxonomy" id="2527975"/>
    <lineage>
        <taxon>Bacteria</taxon>
        <taxon>Pseudomonadati</taxon>
        <taxon>Planctomycetota</taxon>
        <taxon>Planctomycetia</taxon>
        <taxon>Kolteriales</taxon>
        <taxon>Kolteriaceae</taxon>
        <taxon>Kolteria</taxon>
    </lineage>
</organism>
<dbReference type="NCBIfam" id="TIGR01409">
    <property type="entry name" value="TAT_signal_seq"/>
    <property type="match status" value="1"/>
</dbReference>
<feature type="domain" description="Putative zinc-finger" evidence="2">
    <location>
        <begin position="71"/>
        <end position="105"/>
    </location>
</feature>
<dbReference type="InterPro" id="IPR019546">
    <property type="entry name" value="TAT_signal_bac_arc"/>
</dbReference>
<evidence type="ECO:0000256" key="1">
    <source>
        <dbReference type="SAM" id="Phobius"/>
    </source>
</evidence>
<evidence type="ECO:0000259" key="2">
    <source>
        <dbReference type="Pfam" id="PF13490"/>
    </source>
</evidence>
<dbReference type="InterPro" id="IPR027383">
    <property type="entry name" value="Znf_put"/>
</dbReference>
<dbReference type="InterPro" id="IPR041916">
    <property type="entry name" value="Anti_sigma_zinc_sf"/>
</dbReference>
<dbReference type="Pfam" id="PF13490">
    <property type="entry name" value="zf-HC2"/>
    <property type="match status" value="1"/>
</dbReference>
<feature type="transmembrane region" description="Helical" evidence="1">
    <location>
        <begin position="36"/>
        <end position="61"/>
    </location>
</feature>
<sequence>MDDRMGESPRQWSPCPIGVVKQLGCRLRSCRQRRQFLKASLGGGVAATAVVSGVAISPVLLGDPGHGHLTCLEVARCVPAYALHTLPSDLRKRVIEHVEHCEKCRPKFKSMGLTLS</sequence>
<protein>
    <recommendedName>
        <fullName evidence="2">Putative zinc-finger domain-containing protein</fullName>
    </recommendedName>
</protein>
<keyword evidence="1" id="KW-0472">Membrane</keyword>
<keyword evidence="1" id="KW-0812">Transmembrane</keyword>
<dbReference type="AlphaFoldDB" id="A0A518BC10"/>
<evidence type="ECO:0000313" key="3">
    <source>
        <dbReference type="EMBL" id="QDU64512.1"/>
    </source>
</evidence>
<accession>A0A518BC10</accession>
<gene>
    <name evidence="3" type="ORF">Pan216_54020</name>
</gene>
<proteinExistence type="predicted"/>
<dbReference type="EMBL" id="CP036279">
    <property type="protein sequence ID" value="QDU64512.1"/>
    <property type="molecule type" value="Genomic_DNA"/>
</dbReference>
<dbReference type="KEGG" id="knv:Pan216_54020"/>
<keyword evidence="4" id="KW-1185">Reference proteome</keyword>
<name>A0A518BC10_9BACT</name>
<evidence type="ECO:0000313" key="4">
    <source>
        <dbReference type="Proteomes" id="UP000317093"/>
    </source>
</evidence>
<keyword evidence="1" id="KW-1133">Transmembrane helix</keyword>
<reference evidence="3 4" key="1">
    <citation type="submission" date="2019-02" db="EMBL/GenBank/DDBJ databases">
        <title>Deep-cultivation of Planctomycetes and their phenomic and genomic characterization uncovers novel biology.</title>
        <authorList>
            <person name="Wiegand S."/>
            <person name="Jogler M."/>
            <person name="Boedeker C."/>
            <person name="Pinto D."/>
            <person name="Vollmers J."/>
            <person name="Rivas-Marin E."/>
            <person name="Kohn T."/>
            <person name="Peeters S.H."/>
            <person name="Heuer A."/>
            <person name="Rast P."/>
            <person name="Oberbeckmann S."/>
            <person name="Bunk B."/>
            <person name="Jeske O."/>
            <person name="Meyerdierks A."/>
            <person name="Storesund J.E."/>
            <person name="Kallscheuer N."/>
            <person name="Luecker S."/>
            <person name="Lage O.M."/>
            <person name="Pohl T."/>
            <person name="Merkel B.J."/>
            <person name="Hornburger P."/>
            <person name="Mueller R.-W."/>
            <person name="Bruemmer F."/>
            <person name="Labrenz M."/>
            <person name="Spormann A.M."/>
            <person name="Op den Camp H."/>
            <person name="Overmann J."/>
            <person name="Amann R."/>
            <person name="Jetten M.S.M."/>
            <person name="Mascher T."/>
            <person name="Medema M.H."/>
            <person name="Devos D.P."/>
            <person name="Kaster A.-K."/>
            <person name="Ovreas L."/>
            <person name="Rohde M."/>
            <person name="Galperin M.Y."/>
            <person name="Jogler C."/>
        </authorList>
    </citation>
    <scope>NUCLEOTIDE SEQUENCE [LARGE SCALE GENOMIC DNA]</scope>
    <source>
        <strain evidence="3 4">Pan216</strain>
    </source>
</reference>